<evidence type="ECO:0000313" key="1">
    <source>
        <dbReference type="EMBL" id="GIY91596.1"/>
    </source>
</evidence>
<proteinExistence type="predicted"/>
<sequence>GMQNIRAHRRNEQIQEDNGDVRVSMVHFRGSQSQEINEIPTKED</sequence>
<reference evidence="1 2" key="1">
    <citation type="submission" date="2021-06" db="EMBL/GenBank/DDBJ databases">
        <title>Caerostris extrusa draft genome.</title>
        <authorList>
            <person name="Kono N."/>
            <person name="Arakawa K."/>
        </authorList>
    </citation>
    <scope>NUCLEOTIDE SEQUENCE [LARGE SCALE GENOMIC DNA]</scope>
</reference>
<comment type="caution">
    <text evidence="1">The sequence shown here is derived from an EMBL/GenBank/DDBJ whole genome shotgun (WGS) entry which is preliminary data.</text>
</comment>
<accession>A0AAV4X8L1</accession>
<name>A0AAV4X8L1_CAEEX</name>
<evidence type="ECO:0000313" key="2">
    <source>
        <dbReference type="Proteomes" id="UP001054945"/>
    </source>
</evidence>
<gene>
    <name evidence="1" type="ORF">CEXT_325191</name>
</gene>
<dbReference type="Proteomes" id="UP001054945">
    <property type="component" value="Unassembled WGS sequence"/>
</dbReference>
<protein>
    <submittedName>
        <fullName evidence="1">Uncharacterized protein</fullName>
    </submittedName>
</protein>
<feature type="non-terminal residue" evidence="1">
    <location>
        <position position="1"/>
    </location>
</feature>
<keyword evidence="2" id="KW-1185">Reference proteome</keyword>
<dbReference type="AlphaFoldDB" id="A0AAV4X8L1"/>
<dbReference type="EMBL" id="BPLR01017431">
    <property type="protein sequence ID" value="GIY91596.1"/>
    <property type="molecule type" value="Genomic_DNA"/>
</dbReference>
<organism evidence="1 2">
    <name type="scientific">Caerostris extrusa</name>
    <name type="common">Bark spider</name>
    <name type="synonym">Caerostris bankana</name>
    <dbReference type="NCBI Taxonomy" id="172846"/>
    <lineage>
        <taxon>Eukaryota</taxon>
        <taxon>Metazoa</taxon>
        <taxon>Ecdysozoa</taxon>
        <taxon>Arthropoda</taxon>
        <taxon>Chelicerata</taxon>
        <taxon>Arachnida</taxon>
        <taxon>Araneae</taxon>
        <taxon>Araneomorphae</taxon>
        <taxon>Entelegynae</taxon>
        <taxon>Araneoidea</taxon>
        <taxon>Araneidae</taxon>
        <taxon>Caerostris</taxon>
    </lineage>
</organism>